<dbReference type="STRING" id="1234679.BN424_3389"/>
<dbReference type="InterPro" id="IPR014729">
    <property type="entry name" value="Rossmann-like_a/b/a_fold"/>
</dbReference>
<dbReference type="EMBL" id="HE999757">
    <property type="protein sequence ID" value="CCO12810.2"/>
    <property type="molecule type" value="Genomic_DNA"/>
</dbReference>
<proteinExistence type="predicted"/>
<dbReference type="eggNOG" id="COG0603">
    <property type="taxonomic scope" value="Bacteria"/>
</dbReference>
<sequence length="400" mass="46379">MVKNLQFETFINEATSYSYMSECERCNACDIVNVMLAVFDGDISTAGDQNNKTPRNISVSAKVYDIESWNQSKEKLIELLNWVSGDLFNVYFEKNEETFSTFLLEIPSSQKQCITLFSGGLDSLAGASYNFLNNISSDYVGYVNKPEERTHQILLQSFYQQIFSVDGSEIDIRNKYQKPKTFYFQSTRSLLYLSLAISRAISNSTKEIRMYENGILSLNPEFGRYTTKTTHPKTIHLYNELLTDLGYDIRILNKFEYHTKGEVIENMNSDFKLQIKNTFTCGKSRAGKNYKHKGQCGTCIPCILRKISLASYDNESFDTEYFVGYKNITSAPKNYLVDYNNNVGYFEAYVEAIKNDEIFGEMSNNKLKFHDNENYVQKTKKMFDKFVFEFERFIEKYGIH</sequence>
<dbReference type="HOGENOM" id="CLU_048552_0_0_9"/>
<evidence type="ECO:0008006" key="3">
    <source>
        <dbReference type="Google" id="ProtNLM"/>
    </source>
</evidence>
<reference evidence="2" key="1">
    <citation type="journal article" date="2013" name="Genome Announc.">
        <title>Complete Chromosome Sequence of Carnobacterium maltaromaticum LMA 28.</title>
        <authorList>
            <person name="Cailliez-Grimal C."/>
            <person name="Chaillou S."/>
            <person name="Anba-Mondoloni J."/>
            <person name="Loux V."/>
            <person name="Afzal M.I."/>
            <person name="Rahman A."/>
            <person name="Kergourlay G."/>
            <person name="Champomier-Verges M.C."/>
            <person name="Zagorec M."/>
            <person name="Dalgaard P."/>
            <person name="Leisner J.J."/>
            <person name="Prevost H."/>
            <person name="Revol-Junelles A.M."/>
            <person name="Borges F."/>
        </authorList>
    </citation>
    <scope>NUCLEOTIDE SEQUENCE</scope>
    <source>
        <strain evidence="2">LMA28</strain>
    </source>
</reference>
<keyword evidence="2" id="KW-1185">Reference proteome</keyword>
<organism evidence="1 2">
    <name type="scientific">Carnobacterium maltaromaticum LMA28</name>
    <dbReference type="NCBI Taxonomy" id="1234679"/>
    <lineage>
        <taxon>Bacteria</taxon>
        <taxon>Bacillati</taxon>
        <taxon>Bacillota</taxon>
        <taxon>Bacilli</taxon>
        <taxon>Lactobacillales</taxon>
        <taxon>Carnobacteriaceae</taxon>
        <taxon>Carnobacterium</taxon>
    </lineage>
</organism>
<evidence type="ECO:0000313" key="1">
    <source>
        <dbReference type="EMBL" id="CCO12810.2"/>
    </source>
</evidence>
<dbReference type="AlphaFoldDB" id="K8E7B1"/>
<dbReference type="KEGG" id="cml:BN424_3389"/>
<dbReference type="RefSeq" id="WP_015077751.1">
    <property type="nucleotide sequence ID" value="NC_019425.2"/>
</dbReference>
<dbReference type="Proteomes" id="UP000000212">
    <property type="component" value="Chromosome"/>
</dbReference>
<name>K8E7B1_CARML</name>
<evidence type="ECO:0000313" key="2">
    <source>
        <dbReference type="Proteomes" id="UP000000212"/>
    </source>
</evidence>
<dbReference type="OrthoDB" id="9789567at2"/>
<dbReference type="Gene3D" id="3.40.50.620">
    <property type="entry name" value="HUPs"/>
    <property type="match status" value="1"/>
</dbReference>
<gene>
    <name evidence="1" type="ORF">BN424_3389</name>
</gene>
<protein>
    <recommendedName>
        <fullName evidence="3">7-cyano-7-deazaguanine synthase</fullName>
    </recommendedName>
</protein>
<accession>K8E7B1</accession>